<evidence type="ECO:0000256" key="8">
    <source>
        <dbReference type="ARBA" id="ARBA00022989"/>
    </source>
</evidence>
<evidence type="ECO:0000256" key="4">
    <source>
        <dbReference type="ARBA" id="ARBA00022692"/>
    </source>
</evidence>
<dbReference type="Pfam" id="PF00085">
    <property type="entry name" value="Thioredoxin"/>
    <property type="match status" value="1"/>
</dbReference>
<dbReference type="CDD" id="cd02961">
    <property type="entry name" value="PDI_a_family"/>
    <property type="match status" value="1"/>
</dbReference>
<feature type="transmembrane region" description="Helical" evidence="12">
    <location>
        <begin position="162"/>
        <end position="185"/>
    </location>
</feature>
<dbReference type="GO" id="GO:0005789">
    <property type="term" value="C:endoplasmic reticulum membrane"/>
    <property type="evidence" value="ECO:0007669"/>
    <property type="project" value="UniProtKB-SubCell"/>
</dbReference>
<evidence type="ECO:0000256" key="11">
    <source>
        <dbReference type="ARBA" id="ARBA00023284"/>
    </source>
</evidence>
<protein>
    <submittedName>
        <fullName evidence="16">Thioredoxin domain-containing protein</fullName>
    </submittedName>
</protein>
<feature type="domain" description="Rhodanese" evidence="14">
    <location>
        <begin position="93"/>
        <end position="129"/>
    </location>
</feature>
<gene>
    <name evidence="16" type="ORF">HaLaN_17270</name>
</gene>
<keyword evidence="6" id="KW-0256">Endoplasmic reticulum</keyword>
<sequence length="223" mass="24319">MAYSRLLLVAVLSVVILSGHCAKTDAVSRETKVQILNDSNFDELTASGTWFVNLFAPWCGHCRQLAPTWDEFPRYLASFKQELPDAHVGKVDGTQSLVLVSRFRVEGYPSLYLLKGGRAWLYQGPRTLKALAVLHCGCSVPYKVLEAYKALKAQHGWSDMGILGAVLAVPVITGAATICLVDALFYRRARDGAEEDLVAAEAVPAAPLDANAQQEGEELRQGQ</sequence>
<keyword evidence="7" id="KW-0249">Electron transport</keyword>
<dbReference type="PROSITE" id="PS00194">
    <property type="entry name" value="THIOREDOXIN_1"/>
    <property type="match status" value="1"/>
</dbReference>
<evidence type="ECO:0000256" key="12">
    <source>
        <dbReference type="SAM" id="Phobius"/>
    </source>
</evidence>
<comment type="caution">
    <text evidence="16">The sequence shown here is derived from an EMBL/GenBank/DDBJ whole genome shotgun (WGS) entry which is preliminary data.</text>
</comment>
<evidence type="ECO:0000256" key="10">
    <source>
        <dbReference type="ARBA" id="ARBA00023157"/>
    </source>
</evidence>
<evidence type="ECO:0000256" key="2">
    <source>
        <dbReference type="ARBA" id="ARBA00022448"/>
    </source>
</evidence>
<evidence type="ECO:0000256" key="7">
    <source>
        <dbReference type="ARBA" id="ARBA00022982"/>
    </source>
</evidence>
<evidence type="ECO:0000259" key="14">
    <source>
        <dbReference type="PROSITE" id="PS50206"/>
    </source>
</evidence>
<evidence type="ECO:0000313" key="16">
    <source>
        <dbReference type="EMBL" id="GFH20188.1"/>
    </source>
</evidence>
<evidence type="ECO:0000313" key="17">
    <source>
        <dbReference type="Proteomes" id="UP000485058"/>
    </source>
</evidence>
<evidence type="ECO:0000256" key="5">
    <source>
        <dbReference type="ARBA" id="ARBA00022729"/>
    </source>
</evidence>
<reference evidence="16 17" key="1">
    <citation type="submission" date="2020-02" db="EMBL/GenBank/DDBJ databases">
        <title>Draft genome sequence of Haematococcus lacustris strain NIES-144.</title>
        <authorList>
            <person name="Morimoto D."/>
            <person name="Nakagawa S."/>
            <person name="Yoshida T."/>
            <person name="Sawayama S."/>
        </authorList>
    </citation>
    <scope>NUCLEOTIDE SEQUENCE [LARGE SCALE GENOMIC DNA]</scope>
    <source>
        <strain evidence="16 17">NIES-144</strain>
    </source>
</reference>
<keyword evidence="8 12" id="KW-1133">Transmembrane helix</keyword>
<evidence type="ECO:0000259" key="15">
    <source>
        <dbReference type="PROSITE" id="PS51352"/>
    </source>
</evidence>
<keyword evidence="2" id="KW-0813">Transport</keyword>
<name>A0A699ZNX3_HAELA</name>
<keyword evidence="3" id="KW-0597">Phosphoprotein</keyword>
<dbReference type="SUPFAM" id="SSF52833">
    <property type="entry name" value="Thioredoxin-like"/>
    <property type="match status" value="1"/>
</dbReference>
<dbReference type="InterPro" id="IPR036249">
    <property type="entry name" value="Thioredoxin-like_sf"/>
</dbReference>
<keyword evidence="17" id="KW-1185">Reference proteome</keyword>
<dbReference type="PROSITE" id="PS50206">
    <property type="entry name" value="RHODANESE_3"/>
    <property type="match status" value="1"/>
</dbReference>
<feature type="signal peptide" evidence="13">
    <location>
        <begin position="1"/>
        <end position="21"/>
    </location>
</feature>
<dbReference type="GO" id="GO:0015036">
    <property type="term" value="F:disulfide oxidoreductase activity"/>
    <property type="evidence" value="ECO:0007669"/>
    <property type="project" value="TreeGrafter"/>
</dbReference>
<keyword evidence="9 12" id="KW-0472">Membrane</keyword>
<keyword evidence="10" id="KW-1015">Disulfide bond</keyword>
<dbReference type="EMBL" id="BLLF01001591">
    <property type="protein sequence ID" value="GFH20188.1"/>
    <property type="molecule type" value="Genomic_DNA"/>
</dbReference>
<dbReference type="InterPro" id="IPR013766">
    <property type="entry name" value="Thioredoxin_domain"/>
</dbReference>
<keyword evidence="4 12" id="KW-0812">Transmembrane</keyword>
<evidence type="ECO:0000256" key="9">
    <source>
        <dbReference type="ARBA" id="ARBA00023136"/>
    </source>
</evidence>
<accession>A0A699ZNX3</accession>
<evidence type="ECO:0000256" key="6">
    <source>
        <dbReference type="ARBA" id="ARBA00022824"/>
    </source>
</evidence>
<keyword evidence="5 13" id="KW-0732">Signal</keyword>
<proteinExistence type="predicted"/>
<evidence type="ECO:0000256" key="1">
    <source>
        <dbReference type="ARBA" id="ARBA00004115"/>
    </source>
</evidence>
<dbReference type="PANTHER" id="PTHR46107:SF3">
    <property type="entry name" value="THIOREDOXIN DOMAIN-CONTAINING PROTEIN"/>
    <property type="match status" value="1"/>
</dbReference>
<dbReference type="InterPro" id="IPR052454">
    <property type="entry name" value="TMX_domain-containing"/>
</dbReference>
<feature type="domain" description="Thioredoxin" evidence="15">
    <location>
        <begin position="16"/>
        <end position="153"/>
    </location>
</feature>
<dbReference type="InterPro" id="IPR017937">
    <property type="entry name" value="Thioredoxin_CS"/>
</dbReference>
<dbReference type="PROSITE" id="PS51352">
    <property type="entry name" value="THIOREDOXIN_2"/>
    <property type="match status" value="1"/>
</dbReference>
<evidence type="ECO:0000256" key="13">
    <source>
        <dbReference type="SAM" id="SignalP"/>
    </source>
</evidence>
<keyword evidence="11" id="KW-0676">Redox-active center</keyword>
<dbReference type="AlphaFoldDB" id="A0A699ZNX3"/>
<dbReference type="PANTHER" id="PTHR46107">
    <property type="entry name" value="DUMPY: SHORTER THAN WILD-TYPE"/>
    <property type="match status" value="1"/>
</dbReference>
<dbReference type="Gene3D" id="3.40.30.10">
    <property type="entry name" value="Glutaredoxin"/>
    <property type="match status" value="1"/>
</dbReference>
<dbReference type="InterPro" id="IPR001763">
    <property type="entry name" value="Rhodanese-like_dom"/>
</dbReference>
<evidence type="ECO:0000256" key="3">
    <source>
        <dbReference type="ARBA" id="ARBA00022553"/>
    </source>
</evidence>
<comment type="subcellular location">
    <subcellularLocation>
        <location evidence="1">Endoplasmic reticulum membrane</location>
        <topology evidence="1">Single-pass type I membrane protein</topology>
    </subcellularLocation>
</comment>
<feature type="chain" id="PRO_5025367350" evidence="13">
    <location>
        <begin position="22"/>
        <end position="223"/>
    </location>
</feature>
<dbReference type="Proteomes" id="UP000485058">
    <property type="component" value="Unassembled WGS sequence"/>
</dbReference>
<organism evidence="16 17">
    <name type="scientific">Haematococcus lacustris</name>
    <name type="common">Green alga</name>
    <name type="synonym">Haematococcus pluvialis</name>
    <dbReference type="NCBI Taxonomy" id="44745"/>
    <lineage>
        <taxon>Eukaryota</taxon>
        <taxon>Viridiplantae</taxon>
        <taxon>Chlorophyta</taxon>
        <taxon>core chlorophytes</taxon>
        <taxon>Chlorophyceae</taxon>
        <taxon>CS clade</taxon>
        <taxon>Chlamydomonadales</taxon>
        <taxon>Haematococcaceae</taxon>
        <taxon>Haematococcus</taxon>
    </lineage>
</organism>